<dbReference type="Proteomes" id="UP000299102">
    <property type="component" value="Unassembled WGS sequence"/>
</dbReference>
<protein>
    <submittedName>
        <fullName evidence="1">Uncharacterized protein</fullName>
    </submittedName>
</protein>
<accession>A0A4C1U890</accession>
<comment type="caution">
    <text evidence="1">The sequence shown here is derived from an EMBL/GenBank/DDBJ whole genome shotgun (WGS) entry which is preliminary data.</text>
</comment>
<proteinExistence type="predicted"/>
<evidence type="ECO:0000313" key="2">
    <source>
        <dbReference type="Proteomes" id="UP000299102"/>
    </source>
</evidence>
<evidence type="ECO:0000313" key="1">
    <source>
        <dbReference type="EMBL" id="GBP22144.1"/>
    </source>
</evidence>
<name>A0A4C1U890_EUMVA</name>
<dbReference type="EMBL" id="BGZK01000137">
    <property type="protein sequence ID" value="GBP22144.1"/>
    <property type="molecule type" value="Genomic_DNA"/>
</dbReference>
<keyword evidence="2" id="KW-1185">Reference proteome</keyword>
<sequence>MENSFSAMIFSKAIRVEQRTIFFKVGRSWGLIESVVTEATPTVRNRRLNVLSRLESCGITLFESINALAFSP</sequence>
<reference evidence="1 2" key="1">
    <citation type="journal article" date="2019" name="Commun. Biol.">
        <title>The bagworm genome reveals a unique fibroin gene that provides high tensile strength.</title>
        <authorList>
            <person name="Kono N."/>
            <person name="Nakamura H."/>
            <person name="Ohtoshi R."/>
            <person name="Tomita M."/>
            <person name="Numata K."/>
            <person name="Arakawa K."/>
        </authorList>
    </citation>
    <scope>NUCLEOTIDE SEQUENCE [LARGE SCALE GENOMIC DNA]</scope>
</reference>
<dbReference type="AlphaFoldDB" id="A0A4C1U890"/>
<organism evidence="1 2">
    <name type="scientific">Eumeta variegata</name>
    <name type="common">Bagworm moth</name>
    <name type="synonym">Eumeta japonica</name>
    <dbReference type="NCBI Taxonomy" id="151549"/>
    <lineage>
        <taxon>Eukaryota</taxon>
        <taxon>Metazoa</taxon>
        <taxon>Ecdysozoa</taxon>
        <taxon>Arthropoda</taxon>
        <taxon>Hexapoda</taxon>
        <taxon>Insecta</taxon>
        <taxon>Pterygota</taxon>
        <taxon>Neoptera</taxon>
        <taxon>Endopterygota</taxon>
        <taxon>Lepidoptera</taxon>
        <taxon>Glossata</taxon>
        <taxon>Ditrysia</taxon>
        <taxon>Tineoidea</taxon>
        <taxon>Psychidae</taxon>
        <taxon>Oiketicinae</taxon>
        <taxon>Eumeta</taxon>
    </lineage>
</organism>
<gene>
    <name evidence="1" type="ORF">EVAR_10653_1</name>
</gene>